<feature type="region of interest" description="Disordered" evidence="2">
    <location>
        <begin position="109"/>
        <end position="145"/>
    </location>
</feature>
<dbReference type="Pfam" id="PF13560">
    <property type="entry name" value="HTH_31"/>
    <property type="match status" value="1"/>
</dbReference>
<sequence>MPNKPRVLDLTHPLERFADRLRKLQRAAMARAQSPDELDNLQVERISGPHTASRATIYAALSGRRLPSPRTLLVMVLAWDARGVAAGQEWLDLRSETEEQLALYHSAEISRTADSDSQPAIRTPAVPSREGGGRRPHNPVDPNAPGAALAVTLRSLRRKAGNPPIRAISHAAGLSQSTVSRMLRGDRMPSLAAVTSVASVLETDEKALARVQEEWERTRWNDPSSAEGFEEEWDWRQAEHDALRERLRQRQEQLRWSEEELRRREERLAQLEQALADAQDAAASVEIDEVLKRVEERSAQLEQALADARNAAVSNAAIEQVGSDLTVWANDVQAEDDGIVDVEIVDEGSFSGAPALPSGEALSGQ</sequence>
<dbReference type="InterPro" id="IPR010982">
    <property type="entry name" value="Lambda_DNA-bd_dom_sf"/>
</dbReference>
<keyword evidence="1" id="KW-0175">Coiled coil</keyword>
<dbReference type="InterPro" id="IPR001387">
    <property type="entry name" value="Cro/C1-type_HTH"/>
</dbReference>
<dbReference type="SMART" id="SM00530">
    <property type="entry name" value="HTH_XRE"/>
    <property type="match status" value="1"/>
</dbReference>
<feature type="coiled-coil region" evidence="1">
    <location>
        <begin position="240"/>
        <end position="311"/>
    </location>
</feature>
<protein>
    <submittedName>
        <fullName evidence="4">XRE family transcriptional regulator</fullName>
    </submittedName>
</protein>
<dbReference type="PROSITE" id="PS50943">
    <property type="entry name" value="HTH_CROC1"/>
    <property type="match status" value="1"/>
</dbReference>
<gene>
    <name evidence="4" type="ORF">C4B68_07200</name>
</gene>
<reference evidence="4 5" key="1">
    <citation type="submission" date="2018-02" db="EMBL/GenBank/DDBJ databases">
        <title>Complete genome sequence of Streptomyces dengpaensis, the producer of angucyclines.</title>
        <authorList>
            <person name="Yumei L."/>
        </authorList>
    </citation>
    <scope>NUCLEOTIDE SEQUENCE [LARGE SCALE GENOMIC DNA]</scope>
    <source>
        <strain evidence="4 5">XZHG99</strain>
    </source>
</reference>
<organism evidence="4 5">
    <name type="scientific">Streptomyces dengpaensis</name>
    <dbReference type="NCBI Taxonomy" id="2049881"/>
    <lineage>
        <taxon>Bacteria</taxon>
        <taxon>Bacillati</taxon>
        <taxon>Actinomycetota</taxon>
        <taxon>Actinomycetes</taxon>
        <taxon>Kitasatosporales</taxon>
        <taxon>Streptomycetaceae</taxon>
        <taxon>Streptomyces</taxon>
    </lineage>
</organism>
<dbReference type="CDD" id="cd00093">
    <property type="entry name" value="HTH_XRE"/>
    <property type="match status" value="1"/>
</dbReference>
<proteinExistence type="predicted"/>
<dbReference type="RefSeq" id="WP_099498576.1">
    <property type="nucleotide sequence ID" value="NZ_CP026652.1"/>
</dbReference>
<evidence type="ECO:0000256" key="2">
    <source>
        <dbReference type="SAM" id="MobiDB-lite"/>
    </source>
</evidence>
<name>A0ABM6SLQ6_9ACTN</name>
<evidence type="ECO:0000313" key="5">
    <source>
        <dbReference type="Proteomes" id="UP000238413"/>
    </source>
</evidence>
<dbReference type="SUPFAM" id="SSF47413">
    <property type="entry name" value="lambda repressor-like DNA-binding domains"/>
    <property type="match status" value="1"/>
</dbReference>
<evidence type="ECO:0000256" key="1">
    <source>
        <dbReference type="SAM" id="Coils"/>
    </source>
</evidence>
<evidence type="ECO:0000313" key="4">
    <source>
        <dbReference type="EMBL" id="AVH55604.1"/>
    </source>
</evidence>
<evidence type="ECO:0000259" key="3">
    <source>
        <dbReference type="PROSITE" id="PS50943"/>
    </source>
</evidence>
<keyword evidence="5" id="KW-1185">Reference proteome</keyword>
<accession>A0ABM6SLQ6</accession>
<dbReference type="EMBL" id="CP026652">
    <property type="protein sequence ID" value="AVH55604.1"/>
    <property type="molecule type" value="Genomic_DNA"/>
</dbReference>
<dbReference type="Proteomes" id="UP000238413">
    <property type="component" value="Chromosome"/>
</dbReference>
<feature type="domain" description="HTH cro/C1-type" evidence="3">
    <location>
        <begin position="153"/>
        <end position="208"/>
    </location>
</feature>
<dbReference type="Gene3D" id="1.10.260.40">
    <property type="entry name" value="lambda repressor-like DNA-binding domains"/>
    <property type="match status" value="1"/>
</dbReference>